<dbReference type="EMBL" id="PP844715">
    <property type="protein sequence ID" value="XCG99067.1"/>
    <property type="molecule type" value="Genomic_DNA"/>
</dbReference>
<sequence length="212" mass="24426">MAYRGRSKTSRRAAKKNQRCCMKKRNKKYNGKQVVKQKVHKLQMTWEVNEAKNIIELHHLLNGVDPQESTHTPLKVWMKAHKGDLALALKTQTIPAEQSFHIVSRIHAVNEKTGETVDCEFQLATDTVMHLWQFLGDVESDIYVNDGGFKKKWLGFNHELEAYLKEVGNGEFVVKTNHCCLTCFSTFKSFRHEMEFKSIKLMNPEFGLGVEG</sequence>
<protein>
    <submittedName>
        <fullName evidence="1">Uncharacterized protein</fullName>
    </submittedName>
</protein>
<proteinExistence type="predicted"/>
<accession>A0AAU8EGY2</accession>
<name>A0AAU8EGY2_9CAUD</name>
<organism evidence="1">
    <name type="scientific">Acinetobacter phage vB_AbaM-SPA</name>
    <dbReference type="NCBI Taxonomy" id="3161144"/>
    <lineage>
        <taxon>Viruses</taxon>
        <taxon>Duplodnaviria</taxon>
        <taxon>Heunggongvirae</taxon>
        <taxon>Uroviricota</taxon>
        <taxon>Caudoviricetes</taxon>
        <taxon>Obolenskvirus</taxon>
    </lineage>
</organism>
<reference evidence="1" key="1">
    <citation type="submission" date="2024-05" db="EMBL/GenBank/DDBJ databases">
        <title>Genomic characterization and preclinical evaluation of Acinetobacter phage vB_AbaM-SPA against clinical multidrug-resistant Acinetobacter baumannii.</title>
        <authorList>
            <person name="Elshamy A.A."/>
            <person name="Saad B.T."/>
            <person name="Mabrouk S.S."/>
            <person name="Aboshanab K.M."/>
        </authorList>
    </citation>
    <scope>NUCLEOTIDE SEQUENCE</scope>
</reference>
<evidence type="ECO:0000313" key="1">
    <source>
        <dbReference type="EMBL" id="XCG99067.1"/>
    </source>
</evidence>